<feature type="transmembrane region" description="Helical" evidence="8">
    <location>
        <begin position="81"/>
        <end position="100"/>
    </location>
</feature>
<keyword evidence="4 8" id="KW-0812">Transmembrane</keyword>
<evidence type="ECO:0000313" key="9">
    <source>
        <dbReference type="EMBL" id="SCJ77696.1"/>
    </source>
</evidence>
<feature type="transmembrane region" description="Helical" evidence="8">
    <location>
        <begin position="106"/>
        <end position="129"/>
    </location>
</feature>
<feature type="transmembrane region" description="Helical" evidence="8">
    <location>
        <begin position="12"/>
        <end position="35"/>
    </location>
</feature>
<dbReference type="AlphaFoldDB" id="A0A1C6J6R6"/>
<protein>
    <submittedName>
        <fullName evidence="9">Rod shape-determining protein MreD</fullName>
    </submittedName>
</protein>
<evidence type="ECO:0000256" key="5">
    <source>
        <dbReference type="ARBA" id="ARBA00022960"/>
    </source>
</evidence>
<comment type="similarity">
    <text evidence="2">Belongs to the MreD family.</text>
</comment>
<evidence type="ECO:0000256" key="6">
    <source>
        <dbReference type="ARBA" id="ARBA00022989"/>
    </source>
</evidence>
<evidence type="ECO:0000256" key="1">
    <source>
        <dbReference type="ARBA" id="ARBA00004651"/>
    </source>
</evidence>
<feature type="transmembrane region" description="Helical" evidence="8">
    <location>
        <begin position="141"/>
        <end position="162"/>
    </location>
</feature>
<keyword evidence="5" id="KW-0133">Cell shape</keyword>
<accession>A0A1C6J6R6</accession>
<keyword evidence="6 8" id="KW-1133">Transmembrane helix</keyword>
<keyword evidence="7 8" id="KW-0472">Membrane</keyword>
<dbReference type="GO" id="GO:0005886">
    <property type="term" value="C:plasma membrane"/>
    <property type="evidence" value="ECO:0007669"/>
    <property type="project" value="UniProtKB-SubCell"/>
</dbReference>
<gene>
    <name evidence="9" type="ORF">SAMEA3545359_01953</name>
</gene>
<dbReference type="EMBL" id="FMHG01000001">
    <property type="protein sequence ID" value="SCJ77696.1"/>
    <property type="molecule type" value="Genomic_DNA"/>
</dbReference>
<keyword evidence="3" id="KW-1003">Cell membrane</keyword>
<comment type="subcellular location">
    <subcellularLocation>
        <location evidence="1">Cell membrane</location>
        <topology evidence="1">Multi-pass membrane protein</topology>
    </subcellularLocation>
</comment>
<dbReference type="Pfam" id="PF04093">
    <property type="entry name" value="MreD"/>
    <property type="match status" value="1"/>
</dbReference>
<evidence type="ECO:0000256" key="7">
    <source>
        <dbReference type="ARBA" id="ARBA00023136"/>
    </source>
</evidence>
<evidence type="ECO:0000256" key="3">
    <source>
        <dbReference type="ARBA" id="ARBA00022475"/>
    </source>
</evidence>
<organism evidence="9">
    <name type="scientific">uncultured Anaerotruncus sp</name>
    <dbReference type="NCBI Taxonomy" id="905011"/>
    <lineage>
        <taxon>Bacteria</taxon>
        <taxon>Bacillati</taxon>
        <taxon>Bacillota</taxon>
        <taxon>Clostridia</taxon>
        <taxon>Eubacteriales</taxon>
        <taxon>Oscillospiraceae</taxon>
        <taxon>Anaerotruncus</taxon>
        <taxon>environmental samples</taxon>
    </lineage>
</organism>
<evidence type="ECO:0000256" key="4">
    <source>
        <dbReference type="ARBA" id="ARBA00022692"/>
    </source>
</evidence>
<evidence type="ECO:0000256" key="8">
    <source>
        <dbReference type="SAM" id="Phobius"/>
    </source>
</evidence>
<evidence type="ECO:0000256" key="2">
    <source>
        <dbReference type="ARBA" id="ARBA00007776"/>
    </source>
</evidence>
<name>A0A1C6J6R6_9FIRM</name>
<sequence length="172" mass="18984">MQKIPVRVHLRWVFYALLLLLLYTMQTTPGLFGIAGVRPALVAPAALAIAIYENELAGAIYGAVAGLMWDLSAMRLSGFNGVILCVLCVACSFFFIFWVRKTVLNASLVCALALLVQCGLDYLFNFFFFYKDSLYILTRQLLPGTLYTALCCPLILLAVLGIRRACLRGEGT</sequence>
<reference evidence="9" key="1">
    <citation type="submission" date="2015-09" db="EMBL/GenBank/DDBJ databases">
        <authorList>
            <consortium name="Pathogen Informatics"/>
        </authorList>
    </citation>
    <scope>NUCLEOTIDE SEQUENCE</scope>
    <source>
        <strain evidence="9">2789STDY5834896</strain>
    </source>
</reference>
<proteinExistence type="inferred from homology"/>
<dbReference type="GO" id="GO:0008360">
    <property type="term" value="P:regulation of cell shape"/>
    <property type="evidence" value="ECO:0007669"/>
    <property type="project" value="UniProtKB-KW"/>
</dbReference>
<dbReference type="InterPro" id="IPR007227">
    <property type="entry name" value="Cell_shape_determining_MreD"/>
</dbReference>